<evidence type="ECO:0000313" key="3">
    <source>
        <dbReference type="Proteomes" id="UP000581688"/>
    </source>
</evidence>
<proteinExistence type="predicted"/>
<feature type="domain" description="Aminoglycoside phosphotransferase" evidence="1">
    <location>
        <begin position="37"/>
        <end position="266"/>
    </location>
</feature>
<evidence type="ECO:0000259" key="1">
    <source>
        <dbReference type="Pfam" id="PF01636"/>
    </source>
</evidence>
<dbReference type="Gene3D" id="3.90.1200.10">
    <property type="match status" value="1"/>
</dbReference>
<dbReference type="InterPro" id="IPR041726">
    <property type="entry name" value="ACAD10_11_N"/>
</dbReference>
<dbReference type="PANTHER" id="PTHR47829:SF1">
    <property type="entry name" value="HAD FAMILY PHOSPHATASE"/>
    <property type="match status" value="1"/>
</dbReference>
<accession>A0A841Q4I2</accession>
<dbReference type="EMBL" id="JACHGH010000004">
    <property type="protein sequence ID" value="MBB6453262.1"/>
    <property type="molecule type" value="Genomic_DNA"/>
</dbReference>
<name>A0A841Q4I2_9BACI</name>
<dbReference type="CDD" id="cd05154">
    <property type="entry name" value="ACAD10_11_N-like"/>
    <property type="match status" value="1"/>
</dbReference>
<dbReference type="InterPro" id="IPR052898">
    <property type="entry name" value="ACAD10-like"/>
</dbReference>
<dbReference type="SUPFAM" id="SSF56112">
    <property type="entry name" value="Protein kinase-like (PK-like)"/>
    <property type="match status" value="1"/>
</dbReference>
<dbReference type="InterPro" id="IPR011009">
    <property type="entry name" value="Kinase-like_dom_sf"/>
</dbReference>
<organism evidence="2 3">
    <name type="scientific">Salirhabdus euzebyi</name>
    <dbReference type="NCBI Taxonomy" id="394506"/>
    <lineage>
        <taxon>Bacteria</taxon>
        <taxon>Bacillati</taxon>
        <taxon>Bacillota</taxon>
        <taxon>Bacilli</taxon>
        <taxon>Bacillales</taxon>
        <taxon>Bacillaceae</taxon>
        <taxon>Salirhabdus</taxon>
    </lineage>
</organism>
<dbReference type="RefSeq" id="WP_221452524.1">
    <property type="nucleotide sequence ID" value="NZ_CADDWK010000004.1"/>
</dbReference>
<evidence type="ECO:0000313" key="2">
    <source>
        <dbReference type="EMBL" id="MBB6453262.1"/>
    </source>
</evidence>
<keyword evidence="2" id="KW-0808">Transferase</keyword>
<dbReference type="Proteomes" id="UP000581688">
    <property type="component" value="Unassembled WGS sequence"/>
</dbReference>
<keyword evidence="2" id="KW-0418">Kinase</keyword>
<dbReference type="PANTHER" id="PTHR47829">
    <property type="entry name" value="HYDROLASE, PUTATIVE (AFU_ORTHOLOGUE AFUA_1G12880)-RELATED"/>
    <property type="match status" value="1"/>
</dbReference>
<dbReference type="InterPro" id="IPR002575">
    <property type="entry name" value="Aminoglycoside_PTrfase"/>
</dbReference>
<dbReference type="Pfam" id="PF01636">
    <property type="entry name" value="APH"/>
    <property type="match status" value="1"/>
</dbReference>
<keyword evidence="3" id="KW-1185">Reference proteome</keyword>
<gene>
    <name evidence="2" type="ORF">HNQ94_001710</name>
</gene>
<comment type="caution">
    <text evidence="2">The sequence shown here is derived from an EMBL/GenBank/DDBJ whole genome shotgun (WGS) entry which is preliminary data.</text>
</comment>
<reference evidence="2 3" key="1">
    <citation type="submission" date="2020-08" db="EMBL/GenBank/DDBJ databases">
        <title>Genomic Encyclopedia of Type Strains, Phase IV (KMG-IV): sequencing the most valuable type-strain genomes for metagenomic binning, comparative biology and taxonomic classification.</title>
        <authorList>
            <person name="Goeker M."/>
        </authorList>
    </citation>
    <scope>NUCLEOTIDE SEQUENCE [LARGE SCALE GENOMIC DNA]</scope>
    <source>
        <strain evidence="2 3">DSM 19612</strain>
    </source>
</reference>
<sequence>MIKDTIPVRKGEELDAANLEQFLREKIANLPDSPLRIEQFPSGHSNLTYLLSMGNWEAVLRRPPLGPVAAKAHDMKREFTILRALHPHFKLAPKPFLYEEESDIVGSSFFVMERRKGVVFDTDFPKGVEESLENGELISETMIKTLVNLHQVDYTKTELAEFTKPDGFMKRQVEGWNRRYERAMTDDIPHVENVMMWLQSNVPESSDATVIHYDFKCNNAMFNPNNLREMTGLFDWEMTTVGDPLADLGVTLSYWMEDSDPEFLKRGLGKPPVTTKPGFYTRKQFAEKYAAYTGRDLTNLPFYVAFAYFKLAVIVQQIYYRYKKGQTNDQRFAHFNKAAEGLIAYANHISRSGL</sequence>
<dbReference type="GO" id="GO:0016301">
    <property type="term" value="F:kinase activity"/>
    <property type="evidence" value="ECO:0007669"/>
    <property type="project" value="UniProtKB-KW"/>
</dbReference>
<protein>
    <submittedName>
        <fullName evidence="2">Aminoglycoside phosphotransferase (APT) family kinase protein</fullName>
    </submittedName>
</protein>
<dbReference type="AlphaFoldDB" id="A0A841Q4I2"/>
<dbReference type="Gene3D" id="3.30.200.20">
    <property type="entry name" value="Phosphorylase Kinase, domain 1"/>
    <property type="match status" value="1"/>
</dbReference>